<proteinExistence type="predicted"/>
<dbReference type="EMBL" id="AJWZ01005765">
    <property type="protein sequence ID" value="EKC61681.1"/>
    <property type="molecule type" value="Genomic_DNA"/>
</dbReference>
<accession>K1TQR8</accession>
<gene>
    <name evidence="1" type="ORF">OBE_08355</name>
</gene>
<dbReference type="AlphaFoldDB" id="K1TQR8"/>
<comment type="caution">
    <text evidence="1">The sequence shown here is derived from an EMBL/GenBank/DDBJ whole genome shotgun (WGS) entry which is preliminary data.</text>
</comment>
<sequence>MKTYIEKVYQQEKEAIDKEWLKTTLDKFYHPEKYFLPEEVVIKPTIGELFDEFLNKHPLSEVRKKNFRVVKRALLRYELYVRATKRGQKGFIFDVDLVTPDTLRDMWDFFQNEYQYYELYPSIYEAIPEKRTPQPRSKEHADRLFFKNTYILPVVLR</sequence>
<evidence type="ECO:0000313" key="1">
    <source>
        <dbReference type="EMBL" id="EKC61681.1"/>
    </source>
</evidence>
<name>K1TQR8_9ZZZZ</name>
<organism evidence="1">
    <name type="scientific">human gut metagenome</name>
    <dbReference type="NCBI Taxonomy" id="408170"/>
    <lineage>
        <taxon>unclassified sequences</taxon>
        <taxon>metagenomes</taxon>
        <taxon>organismal metagenomes</taxon>
    </lineage>
</organism>
<protein>
    <submittedName>
        <fullName evidence="1">Integrase IntN1</fullName>
    </submittedName>
</protein>
<reference evidence="1" key="1">
    <citation type="journal article" date="2013" name="Environ. Microbiol.">
        <title>Microbiota from the distal guts of lean and obese adolescents exhibit partial functional redundancy besides clear differences in community structure.</title>
        <authorList>
            <person name="Ferrer M."/>
            <person name="Ruiz A."/>
            <person name="Lanza F."/>
            <person name="Haange S.B."/>
            <person name="Oberbach A."/>
            <person name="Till H."/>
            <person name="Bargiela R."/>
            <person name="Campoy C."/>
            <person name="Segura M.T."/>
            <person name="Richter M."/>
            <person name="von Bergen M."/>
            <person name="Seifert J."/>
            <person name="Suarez A."/>
        </authorList>
    </citation>
    <scope>NUCLEOTIDE SEQUENCE</scope>
</reference>